<dbReference type="EMBL" id="CP016171">
    <property type="protein sequence ID" value="ANN71535.1"/>
    <property type="molecule type" value="Genomic_DNA"/>
</dbReference>
<dbReference type="AlphaFoldDB" id="A0A193FV73"/>
<dbReference type="Proteomes" id="UP000092213">
    <property type="component" value="Chromosome"/>
</dbReference>
<dbReference type="STRING" id="463025.BAU08_09475"/>
<evidence type="ECO:0008006" key="3">
    <source>
        <dbReference type="Google" id="ProtNLM"/>
    </source>
</evidence>
<evidence type="ECO:0000313" key="2">
    <source>
        <dbReference type="Proteomes" id="UP000092213"/>
    </source>
</evidence>
<organism evidence="1 2">
    <name type="scientific">Bordetella bronchialis</name>
    <dbReference type="NCBI Taxonomy" id="463025"/>
    <lineage>
        <taxon>Bacteria</taxon>
        <taxon>Pseudomonadati</taxon>
        <taxon>Pseudomonadota</taxon>
        <taxon>Betaproteobacteria</taxon>
        <taxon>Burkholderiales</taxon>
        <taxon>Alcaligenaceae</taxon>
        <taxon>Bordetella</taxon>
    </lineage>
</organism>
<accession>A0A193FV73</accession>
<dbReference type="RefSeq" id="WP_066669057.1">
    <property type="nucleotide sequence ID" value="NZ_CP016171.1"/>
</dbReference>
<name>A0A193FV73_9BORD</name>
<reference evidence="1 2" key="1">
    <citation type="submission" date="2016-06" db="EMBL/GenBank/DDBJ databases">
        <title>Complete genome sequences of Bordetella bronchialis and Bordetella flabilis.</title>
        <authorList>
            <person name="LiPuma J.J."/>
            <person name="Spilker T."/>
        </authorList>
    </citation>
    <scope>NUCLEOTIDE SEQUENCE [LARGE SCALE GENOMIC DNA]</scope>
    <source>
        <strain evidence="1 2">AU17976</strain>
    </source>
</reference>
<evidence type="ECO:0000313" key="1">
    <source>
        <dbReference type="EMBL" id="ANN71535.1"/>
    </source>
</evidence>
<gene>
    <name evidence="1" type="ORF">BAU08_09475</name>
</gene>
<protein>
    <recommendedName>
        <fullName evidence="3">Antitermination protein</fullName>
    </recommendedName>
</protein>
<sequence length="191" mass="21847">MSTLMRWQMGDPAKVYERVEAMRNRPTRADKARQGLEALFKGDNVGRKLDIQSHITAALYQWGDWARRPNYWANLRITPFCNLLPIPQHRTTAHEVRLDPQSQAVHRAVLALECSKTQAVLYAYYVAGLVWSDREAMFKRAGISKATFHRLLVAGSVMVFNAARIAKPQHLVEENACETIYSDLDYVSDRV</sequence>
<proteinExistence type="predicted"/>